<organismHost>
    <name type="scientific">Bos taurus</name>
    <name type="common">Bovine</name>
    <dbReference type="NCBI Taxonomy" id="9913"/>
</organismHost>
<organism evidence="1">
    <name type="scientific">Bovine leukemia virus</name>
    <name type="common">BLV</name>
    <dbReference type="NCBI Taxonomy" id="11901"/>
    <lineage>
        <taxon>Viruses</taxon>
        <taxon>Riboviria</taxon>
        <taxon>Pararnavirae</taxon>
        <taxon>Artverviricota</taxon>
        <taxon>Revtraviricetes</taxon>
        <taxon>Ortervirales</taxon>
        <taxon>Retroviridae</taxon>
        <taxon>Orthoretrovirinae</taxon>
        <taxon>Deltaretrovirus</taxon>
        <taxon>Deltaretrovirus bovleu</taxon>
    </lineage>
</organism>
<dbReference type="EMBL" id="AB934282">
    <property type="protein sequence ID" value="BAP46813.1"/>
    <property type="molecule type" value="Genomic_DNA"/>
</dbReference>
<evidence type="ECO:0000313" key="1">
    <source>
        <dbReference type="EMBL" id="BAP46813.1"/>
    </source>
</evidence>
<gene>
    <name evidence="1" type="primary">tax</name>
</gene>
<accession>A0A089ZWT9</accession>
<name>A0A089ZWT9_BLV</name>
<reference evidence="1" key="1">
    <citation type="submission" date="2014-05" db="EMBL/GenBank/DDBJ databases">
        <title>564 Nucleotides Deletion in Envelope Coding Region of Bovine Leukemia Virus with 6-month-old Lymphoma.</title>
        <authorList>
            <person name="Mekata H."/>
            <person name="Norimine J."/>
        </authorList>
    </citation>
    <scope>NUCLEOTIDE SEQUENCE</scope>
</reference>
<proteinExistence type="predicted"/>
<protein>
    <submittedName>
        <fullName evidence="1">Tax protein</fullName>
    </submittedName>
</protein>
<sequence>MASVVGWGPHSLHACPALVLSNDVTIDAWCPLCGPHERLQFERIDTTLTCETHRINWTADGRPCGLNGTLFPQLHVSETRPQGPRRLWINCPLPAVRAQPGPVSLSPFERSPFQPYQCQLPSASSDGCPIIGHGLLPWNNLVTHPVLGKVLILNQMANFSLLPSFDTLLVDPPRLSVFAPDTRGAIRYLSTLLTLCPATCILPLGEPFSPNVPICRFPRDSNEPPLSEFELPLIQTPGLSWSVPAIDLFLTGPPSPCDRLHVWSSPQALQRFLHDPTLTWSELVASRKIRLDSPLKSQLLENEWLSRLF</sequence>